<feature type="transmembrane region" description="Helical" evidence="2">
    <location>
        <begin position="61"/>
        <end position="83"/>
    </location>
</feature>
<dbReference type="EMBL" id="WNYA01000004">
    <property type="protein sequence ID" value="KAG8574526.1"/>
    <property type="molecule type" value="Genomic_DNA"/>
</dbReference>
<evidence type="ECO:0000256" key="1">
    <source>
        <dbReference type="SAM" id="MobiDB-lite"/>
    </source>
</evidence>
<keyword evidence="4" id="KW-1185">Reference proteome</keyword>
<proteinExistence type="predicted"/>
<reference evidence="3" key="1">
    <citation type="thesis" date="2020" institute="ProQuest LLC" country="789 East Eisenhower Parkway, Ann Arbor, MI, USA">
        <title>Comparative Genomics and Chromosome Evolution.</title>
        <authorList>
            <person name="Mudd A.B."/>
        </authorList>
    </citation>
    <scope>NUCLEOTIDE SEQUENCE</scope>
    <source>
        <strain evidence="3">237g6f4</strain>
        <tissue evidence="3">Blood</tissue>
    </source>
</reference>
<evidence type="ECO:0000313" key="4">
    <source>
        <dbReference type="Proteomes" id="UP000824782"/>
    </source>
</evidence>
<evidence type="ECO:0000256" key="2">
    <source>
        <dbReference type="SAM" id="Phobius"/>
    </source>
</evidence>
<protein>
    <submittedName>
        <fullName evidence="3">Uncharacterized protein</fullName>
    </submittedName>
</protein>
<evidence type="ECO:0000313" key="3">
    <source>
        <dbReference type="EMBL" id="KAG8574526.1"/>
    </source>
</evidence>
<name>A0AAV7BPH3_ENGPU</name>
<dbReference type="AlphaFoldDB" id="A0AAV7BPH3"/>
<sequence length="106" mass="11532">MSGGDRWSYPPGFQGSVPNGTDKEHGFPPVLENATHWKSPPLFTNNSTVFPAHASGLVPGLIAAGIFIMFLLCLYAILWKCMVSAPQKKRKKRGPTSSHSQKPLVV</sequence>
<accession>A0AAV7BPH3</accession>
<gene>
    <name evidence="3" type="ORF">GDO81_009217</name>
</gene>
<organism evidence="3 4">
    <name type="scientific">Engystomops pustulosus</name>
    <name type="common">Tungara frog</name>
    <name type="synonym">Physalaemus pustulosus</name>
    <dbReference type="NCBI Taxonomy" id="76066"/>
    <lineage>
        <taxon>Eukaryota</taxon>
        <taxon>Metazoa</taxon>
        <taxon>Chordata</taxon>
        <taxon>Craniata</taxon>
        <taxon>Vertebrata</taxon>
        <taxon>Euteleostomi</taxon>
        <taxon>Amphibia</taxon>
        <taxon>Batrachia</taxon>
        <taxon>Anura</taxon>
        <taxon>Neobatrachia</taxon>
        <taxon>Hyloidea</taxon>
        <taxon>Leptodactylidae</taxon>
        <taxon>Leiuperinae</taxon>
        <taxon>Engystomops</taxon>
    </lineage>
</organism>
<keyword evidence="2" id="KW-0472">Membrane</keyword>
<dbReference type="Proteomes" id="UP000824782">
    <property type="component" value="Unassembled WGS sequence"/>
</dbReference>
<keyword evidence="2" id="KW-1133">Transmembrane helix</keyword>
<comment type="caution">
    <text evidence="3">The sequence shown here is derived from an EMBL/GenBank/DDBJ whole genome shotgun (WGS) entry which is preliminary data.</text>
</comment>
<keyword evidence="2" id="KW-0812">Transmembrane</keyword>
<feature type="region of interest" description="Disordered" evidence="1">
    <location>
        <begin position="1"/>
        <end position="30"/>
    </location>
</feature>